<accession>A0A0T5YVR1</accession>
<reference evidence="3 4" key="1">
    <citation type="submission" date="2015-11" db="EMBL/GenBank/DDBJ databases">
        <title>The genome of Candidatus Endoriftia persephone in Ridgeia piscesae and population structure of the North Eastern Pacific vestimentiferan symbionts.</title>
        <authorList>
            <person name="Perez M."/>
            <person name="Juniper K.S."/>
        </authorList>
    </citation>
    <scope>NUCLEOTIDE SEQUENCE [LARGE SCALE GENOMIC DNA]</scope>
    <source>
        <strain evidence="3">Ind11</strain>
    </source>
</reference>
<dbReference type="PANTHER" id="PTHR22550">
    <property type="entry name" value="SPORE GERMINATION PROTEIN"/>
    <property type="match status" value="1"/>
</dbReference>
<dbReference type="Proteomes" id="UP000051634">
    <property type="component" value="Unassembled WGS sequence"/>
</dbReference>
<dbReference type="SUPFAM" id="SSF53300">
    <property type="entry name" value="vWA-like"/>
    <property type="match status" value="1"/>
</dbReference>
<dbReference type="OrthoDB" id="6206554at2"/>
<feature type="domain" description="VWFA" evidence="2">
    <location>
        <begin position="100"/>
        <end position="297"/>
    </location>
</feature>
<name>A0A0T5YVR1_9GAMM</name>
<dbReference type="InterPro" id="IPR050768">
    <property type="entry name" value="UPF0353/GerABKA_families"/>
</dbReference>
<evidence type="ECO:0000313" key="3">
    <source>
        <dbReference type="EMBL" id="KRT54690.1"/>
    </source>
</evidence>
<protein>
    <submittedName>
        <fullName evidence="3">Mg-chelatase subunit ChlD</fullName>
    </submittedName>
</protein>
<dbReference type="InterPro" id="IPR002035">
    <property type="entry name" value="VWF_A"/>
</dbReference>
<dbReference type="Pfam" id="PF00092">
    <property type="entry name" value="VWA"/>
    <property type="match status" value="1"/>
</dbReference>
<dbReference type="PROSITE" id="PS50234">
    <property type="entry name" value="VWFA"/>
    <property type="match status" value="1"/>
</dbReference>
<keyword evidence="1" id="KW-0472">Membrane</keyword>
<dbReference type="AlphaFoldDB" id="A0A0T5YVR1"/>
<proteinExistence type="predicted"/>
<evidence type="ECO:0000256" key="1">
    <source>
        <dbReference type="SAM" id="Phobius"/>
    </source>
</evidence>
<dbReference type="PANTHER" id="PTHR22550:SF18">
    <property type="entry name" value="VWFA DOMAIN-CONTAINING PROTEIN"/>
    <property type="match status" value="1"/>
</dbReference>
<dbReference type="RefSeq" id="WP_060528354.1">
    <property type="nucleotide sequence ID" value="NZ_KQ557124.1"/>
</dbReference>
<keyword evidence="1" id="KW-1133">Transmembrane helix</keyword>
<feature type="transmembrane region" description="Helical" evidence="1">
    <location>
        <begin position="316"/>
        <end position="334"/>
    </location>
</feature>
<feature type="transmembrane region" description="Helical" evidence="1">
    <location>
        <begin position="69"/>
        <end position="87"/>
    </location>
</feature>
<comment type="caution">
    <text evidence="3">The sequence shown here is derived from an EMBL/GenBank/DDBJ whole genome shotgun (WGS) entry which is preliminary data.</text>
</comment>
<dbReference type="PATRIC" id="fig|54398.3.peg.1431"/>
<keyword evidence="1" id="KW-0812">Transmembrane</keyword>
<keyword evidence="4" id="KW-1185">Reference proteome</keyword>
<dbReference type="SMART" id="SM00327">
    <property type="entry name" value="VWA"/>
    <property type="match status" value="1"/>
</dbReference>
<sequence>MFEFAWPWMALLLLLPLAVRRFWLKPANEENALTEGQQTTLLHPSLAHLQEAFQTRSPRLPLATRLHQILLWLLWLTLVLALMRPQWLEPYTENRTAGYDLMLAVDTSRSMTAEDFSVHGREVSRLSVLKGIMGKFVDGRVGDRIGLIIFGDTSYVLSPLTFDRNAIHQLLDGIVPTLAGGGTAIGDGIGLGIKKLRERPEGSRVLILVTDGKNETGTIPPLKAAQLAKQEGIRIYTIGVGSTKNRVRLLSPDLRTYEIATGLAIDEETLQQIAETTGGAYFRATDTAALEKVYQRIDELEKSEAESRTIFIPQPLFHWPLGAALLLLLSLGLFPEGRRRQLRGGGYA</sequence>
<feature type="transmembrane region" description="Helical" evidence="1">
    <location>
        <begin position="6"/>
        <end position="23"/>
    </location>
</feature>
<organism evidence="3 4">
    <name type="scientific">endosymbiont of Ridgeia piscesae</name>
    <dbReference type="NCBI Taxonomy" id="54398"/>
    <lineage>
        <taxon>Bacteria</taxon>
        <taxon>Pseudomonadati</taxon>
        <taxon>Pseudomonadota</taxon>
        <taxon>Gammaproteobacteria</taxon>
        <taxon>sulfur-oxidizing symbionts</taxon>
    </lineage>
</organism>
<dbReference type="Gene3D" id="3.40.50.410">
    <property type="entry name" value="von Willebrand factor, type A domain"/>
    <property type="match status" value="1"/>
</dbReference>
<dbReference type="InterPro" id="IPR036465">
    <property type="entry name" value="vWFA_dom_sf"/>
</dbReference>
<evidence type="ECO:0000259" key="2">
    <source>
        <dbReference type="PROSITE" id="PS50234"/>
    </source>
</evidence>
<dbReference type="EMBL" id="LDXT01000089">
    <property type="protein sequence ID" value="KRT54690.1"/>
    <property type="molecule type" value="Genomic_DNA"/>
</dbReference>
<evidence type="ECO:0000313" key="4">
    <source>
        <dbReference type="Proteomes" id="UP000051634"/>
    </source>
</evidence>
<gene>
    <name evidence="3" type="ORF">Ga0074115_108102</name>
</gene>